<name>A0A194VQG5_CYTMA</name>
<dbReference type="Pfam" id="PF09351">
    <property type="entry name" value="DUF1993"/>
    <property type="match status" value="1"/>
</dbReference>
<evidence type="ECO:0000313" key="2">
    <source>
        <dbReference type="Proteomes" id="UP000078559"/>
    </source>
</evidence>
<sequence>MAGITFYNAYFSIIIQALDTLEAILNEAQAHAKKNGIDIDTEYVPARLCEDMLPLSFQIQVISNTLKKAVFRLTGAGAEAWEDNETTFDQLFARVKKTKELVKSVKPEDINGKEGETVEVQIGTHILNMTHQSSITCLVLPNMFFHLQTTYAILRTKGVPLGKVVYLTHFLKPYHI</sequence>
<dbReference type="OrthoDB" id="3724345at2759"/>
<dbReference type="PANTHER" id="PTHR36922:SF1">
    <property type="entry name" value="DUF1993 DOMAIN-CONTAINING PROTEIN"/>
    <property type="match status" value="1"/>
</dbReference>
<dbReference type="EMBL" id="CM003099">
    <property type="protein sequence ID" value="KUI66070.1"/>
    <property type="molecule type" value="Genomic_DNA"/>
</dbReference>
<dbReference type="SMR" id="A0A194VQG5"/>
<dbReference type="PANTHER" id="PTHR36922">
    <property type="entry name" value="BLL2446 PROTEIN"/>
    <property type="match status" value="1"/>
</dbReference>
<protein>
    <recommendedName>
        <fullName evidence="3">DUF1993 domain-containing protein</fullName>
    </recommendedName>
</protein>
<evidence type="ECO:0000313" key="1">
    <source>
        <dbReference type="EMBL" id="KUI66070.1"/>
    </source>
</evidence>
<dbReference type="InterPro" id="IPR034660">
    <property type="entry name" value="DinB/YfiT-like"/>
</dbReference>
<accession>A0A194VQG5</accession>
<gene>
    <name evidence="1" type="ORF">VM1G_02488</name>
</gene>
<keyword evidence="2" id="KW-1185">Reference proteome</keyword>
<evidence type="ECO:0008006" key="3">
    <source>
        <dbReference type="Google" id="ProtNLM"/>
    </source>
</evidence>
<dbReference type="AlphaFoldDB" id="A0A194VQG5"/>
<proteinExistence type="predicted"/>
<dbReference type="Proteomes" id="UP000078559">
    <property type="component" value="Chromosome 2"/>
</dbReference>
<dbReference type="Gene3D" id="1.20.120.450">
    <property type="entry name" value="dinb family like domain"/>
    <property type="match status" value="1"/>
</dbReference>
<reference evidence="1" key="1">
    <citation type="submission" date="2014-12" db="EMBL/GenBank/DDBJ databases">
        <title>Genome Sequence of Valsa Canker Pathogens Uncovers a Specific Adaption of Colonization on Woody Bark.</title>
        <authorList>
            <person name="Yin Z."/>
            <person name="Liu H."/>
            <person name="Gao X."/>
            <person name="Li Z."/>
            <person name="Song N."/>
            <person name="Ke X."/>
            <person name="Dai Q."/>
            <person name="Wu Y."/>
            <person name="Sun Y."/>
            <person name="Xu J.-R."/>
            <person name="Kang Z.K."/>
            <person name="Wang L."/>
            <person name="Huang L."/>
        </authorList>
    </citation>
    <scope>NUCLEOTIDE SEQUENCE [LARGE SCALE GENOMIC DNA]</scope>
    <source>
        <strain evidence="1">03-8</strain>
    </source>
</reference>
<organism evidence="1 2">
    <name type="scientific">Cytospora mali</name>
    <name type="common">Apple Valsa canker fungus</name>
    <name type="synonym">Valsa mali</name>
    <dbReference type="NCBI Taxonomy" id="578113"/>
    <lineage>
        <taxon>Eukaryota</taxon>
        <taxon>Fungi</taxon>
        <taxon>Dikarya</taxon>
        <taxon>Ascomycota</taxon>
        <taxon>Pezizomycotina</taxon>
        <taxon>Sordariomycetes</taxon>
        <taxon>Sordariomycetidae</taxon>
        <taxon>Diaporthales</taxon>
        <taxon>Cytosporaceae</taxon>
        <taxon>Cytospora</taxon>
    </lineage>
</organism>
<dbReference type="InterPro" id="IPR018531">
    <property type="entry name" value="DUF1993"/>
</dbReference>
<dbReference type="SUPFAM" id="SSF109854">
    <property type="entry name" value="DinB/YfiT-like putative metalloenzymes"/>
    <property type="match status" value="1"/>
</dbReference>